<evidence type="ECO:0000313" key="2">
    <source>
        <dbReference type="EMBL" id="CAZ79529.1"/>
    </source>
</evidence>
<keyword evidence="1" id="KW-1133">Transmembrane helix</keyword>
<keyword evidence="1" id="KW-0472">Membrane</keyword>
<dbReference type="KEGG" id="tml:GSTUM_00000192001"/>
<dbReference type="RefSeq" id="XP_002835372.1">
    <property type="nucleotide sequence ID" value="XM_002835326.1"/>
</dbReference>
<reference evidence="2 3" key="1">
    <citation type="journal article" date="2010" name="Nature">
        <title>Perigord black truffle genome uncovers evolutionary origins and mechanisms of symbiosis.</title>
        <authorList>
            <person name="Martin F."/>
            <person name="Kohler A."/>
            <person name="Murat C."/>
            <person name="Balestrini R."/>
            <person name="Coutinho P.M."/>
            <person name="Jaillon O."/>
            <person name="Montanini B."/>
            <person name="Morin E."/>
            <person name="Noel B."/>
            <person name="Percudani R."/>
            <person name="Porcel B."/>
            <person name="Rubini A."/>
            <person name="Amicucci A."/>
            <person name="Amselem J."/>
            <person name="Anthouard V."/>
            <person name="Arcioni S."/>
            <person name="Artiguenave F."/>
            <person name="Aury J.M."/>
            <person name="Ballario P."/>
            <person name="Bolchi A."/>
            <person name="Brenna A."/>
            <person name="Brun A."/>
            <person name="Buee M."/>
            <person name="Cantarel B."/>
            <person name="Chevalier G."/>
            <person name="Couloux A."/>
            <person name="Da Silva C."/>
            <person name="Denoeud F."/>
            <person name="Duplessis S."/>
            <person name="Ghignone S."/>
            <person name="Hilselberger B."/>
            <person name="Iotti M."/>
            <person name="Marcais B."/>
            <person name="Mello A."/>
            <person name="Miranda M."/>
            <person name="Pacioni G."/>
            <person name="Quesneville H."/>
            <person name="Riccioni C."/>
            <person name="Ruotolo R."/>
            <person name="Splivallo R."/>
            <person name="Stocchi V."/>
            <person name="Tisserant E."/>
            <person name="Viscomi A.R."/>
            <person name="Zambonelli A."/>
            <person name="Zampieri E."/>
            <person name="Henrissat B."/>
            <person name="Lebrun M.H."/>
            <person name="Paolocci F."/>
            <person name="Bonfante P."/>
            <person name="Ottonello S."/>
            <person name="Wincker P."/>
        </authorList>
    </citation>
    <scope>NUCLEOTIDE SEQUENCE [LARGE SCALE GENOMIC DNA]</scope>
    <source>
        <strain evidence="2 3">Mel28</strain>
    </source>
</reference>
<protein>
    <submittedName>
        <fullName evidence="2">(Perigord truffle) hypothetical protein</fullName>
    </submittedName>
</protein>
<dbReference type="Proteomes" id="UP000006911">
    <property type="component" value="Unassembled WGS sequence"/>
</dbReference>
<dbReference type="GeneID" id="9183011"/>
<proteinExistence type="predicted"/>
<name>D5G4T6_TUBMM</name>
<dbReference type="AlphaFoldDB" id="D5G4T6"/>
<feature type="transmembrane region" description="Helical" evidence="1">
    <location>
        <begin position="54"/>
        <end position="79"/>
    </location>
</feature>
<accession>D5G4T6</accession>
<keyword evidence="3" id="KW-1185">Reference proteome</keyword>
<dbReference type="HOGENOM" id="CLU_2514263_0_0_1"/>
<gene>
    <name evidence="2" type="ORF">GSTUM_00000192001</name>
</gene>
<sequence>MADTDPTFYQRFYHAARIAGPPDLEKGTQRSKSNISLDEDTWLAREKQKRRRSYVLCGVAFSMVLIVGIGIGALVVVVGRGGSGK</sequence>
<dbReference type="EMBL" id="FN429991">
    <property type="protein sequence ID" value="CAZ79529.1"/>
    <property type="molecule type" value="Genomic_DNA"/>
</dbReference>
<organism evidence="2 3">
    <name type="scientific">Tuber melanosporum (strain Mel28)</name>
    <name type="common">Perigord black truffle</name>
    <dbReference type="NCBI Taxonomy" id="656061"/>
    <lineage>
        <taxon>Eukaryota</taxon>
        <taxon>Fungi</taxon>
        <taxon>Dikarya</taxon>
        <taxon>Ascomycota</taxon>
        <taxon>Pezizomycotina</taxon>
        <taxon>Pezizomycetes</taxon>
        <taxon>Pezizales</taxon>
        <taxon>Tuberaceae</taxon>
        <taxon>Tuber</taxon>
    </lineage>
</organism>
<dbReference type="InParanoid" id="D5G4T6"/>
<keyword evidence="1" id="KW-0812">Transmembrane</keyword>
<evidence type="ECO:0000313" key="3">
    <source>
        <dbReference type="Proteomes" id="UP000006911"/>
    </source>
</evidence>
<evidence type="ECO:0000256" key="1">
    <source>
        <dbReference type="SAM" id="Phobius"/>
    </source>
</evidence>